<evidence type="ECO:0000256" key="4">
    <source>
        <dbReference type="ARBA" id="ARBA00022989"/>
    </source>
</evidence>
<dbReference type="PANTHER" id="PTHR36115:SF4">
    <property type="entry name" value="MEMBRANE PROTEIN"/>
    <property type="match status" value="1"/>
</dbReference>
<feature type="domain" description="GYF" evidence="8">
    <location>
        <begin position="18"/>
        <end position="61"/>
    </location>
</feature>
<dbReference type="InterPro" id="IPR051791">
    <property type="entry name" value="Pra-immunoreactive"/>
</dbReference>
<proteinExistence type="predicted"/>
<keyword evidence="2" id="KW-1003">Cell membrane</keyword>
<keyword evidence="4 6" id="KW-1133">Transmembrane helix</keyword>
<evidence type="ECO:0000313" key="10">
    <source>
        <dbReference type="Proteomes" id="UP000260823"/>
    </source>
</evidence>
<evidence type="ECO:0000313" key="9">
    <source>
        <dbReference type="EMBL" id="RFZ83292.1"/>
    </source>
</evidence>
<comment type="caution">
    <text evidence="9">The sequence shown here is derived from an EMBL/GenBank/DDBJ whole genome shotgun (WGS) entry which is preliminary data.</text>
</comment>
<organism evidence="9 10">
    <name type="scientific">Mucilaginibacter terrenus</name>
    <dbReference type="NCBI Taxonomy" id="2482727"/>
    <lineage>
        <taxon>Bacteria</taxon>
        <taxon>Pseudomonadati</taxon>
        <taxon>Bacteroidota</taxon>
        <taxon>Sphingobacteriia</taxon>
        <taxon>Sphingobacteriales</taxon>
        <taxon>Sphingobacteriaceae</taxon>
        <taxon>Mucilaginibacter</taxon>
    </lineage>
</organism>
<dbReference type="Pfam" id="PF06271">
    <property type="entry name" value="RDD"/>
    <property type="match status" value="1"/>
</dbReference>
<name>A0A3E2NQM2_9SPHI</name>
<evidence type="ECO:0000256" key="5">
    <source>
        <dbReference type="ARBA" id="ARBA00023136"/>
    </source>
</evidence>
<feature type="domain" description="RDD" evidence="7">
    <location>
        <begin position="79"/>
        <end position="203"/>
    </location>
</feature>
<gene>
    <name evidence="9" type="ORF">DYU05_14245</name>
</gene>
<evidence type="ECO:0000259" key="7">
    <source>
        <dbReference type="Pfam" id="PF06271"/>
    </source>
</evidence>
<dbReference type="Pfam" id="PF14237">
    <property type="entry name" value="GYF_2"/>
    <property type="match status" value="1"/>
</dbReference>
<comment type="subcellular location">
    <subcellularLocation>
        <location evidence="1">Cell membrane</location>
        <topology evidence="1">Multi-pass membrane protein</topology>
    </subcellularLocation>
</comment>
<sequence>MQPSGFNISEPSIDTYILVVNGKPEGPYSIDELKARKVKPGDFVRNGAMDDYKEAHEVAELRQLFGFKKQALPLQYFGSFDQRAIAAVLDWLIVSAGFVFIAFAAMLIIPDKFIRAVVTIAIIALIPIAKIIYNTKMESGPKQGTYGKQLLGIRVCDIYGEQVSLSKALSRNLAKYVSTLTLFIGYLMCFFNKKQQCLHDLMADTLVIKGRLDG</sequence>
<accession>A0A3E2NQM2</accession>
<evidence type="ECO:0000256" key="6">
    <source>
        <dbReference type="SAM" id="Phobius"/>
    </source>
</evidence>
<dbReference type="Proteomes" id="UP000260823">
    <property type="component" value="Unassembled WGS sequence"/>
</dbReference>
<dbReference type="OrthoDB" id="9793824at2"/>
<reference evidence="9 10" key="1">
    <citation type="submission" date="2018-08" db="EMBL/GenBank/DDBJ databases">
        <title>Mucilaginibacter terrae sp. nov., isolated from manganese diggings.</title>
        <authorList>
            <person name="Huang Y."/>
            <person name="Zhou Z."/>
        </authorList>
    </citation>
    <scope>NUCLEOTIDE SEQUENCE [LARGE SCALE GENOMIC DNA]</scope>
    <source>
        <strain evidence="9 10">ZH6</strain>
    </source>
</reference>
<dbReference type="RefSeq" id="WP_117383767.1">
    <property type="nucleotide sequence ID" value="NZ_QWDE01000002.1"/>
</dbReference>
<evidence type="ECO:0000256" key="3">
    <source>
        <dbReference type="ARBA" id="ARBA00022692"/>
    </source>
</evidence>
<dbReference type="PANTHER" id="PTHR36115">
    <property type="entry name" value="PROLINE-RICH ANTIGEN HOMOLOG-RELATED"/>
    <property type="match status" value="1"/>
</dbReference>
<feature type="transmembrane region" description="Helical" evidence="6">
    <location>
        <begin position="84"/>
        <end position="109"/>
    </location>
</feature>
<dbReference type="InterPro" id="IPR025640">
    <property type="entry name" value="GYF_2"/>
</dbReference>
<dbReference type="GO" id="GO:0005886">
    <property type="term" value="C:plasma membrane"/>
    <property type="evidence" value="ECO:0007669"/>
    <property type="project" value="UniProtKB-SubCell"/>
</dbReference>
<evidence type="ECO:0000256" key="1">
    <source>
        <dbReference type="ARBA" id="ARBA00004651"/>
    </source>
</evidence>
<keyword evidence="10" id="KW-1185">Reference proteome</keyword>
<dbReference type="AlphaFoldDB" id="A0A3E2NQM2"/>
<protein>
    <submittedName>
        <fullName evidence="9">RDD family protein</fullName>
    </submittedName>
</protein>
<evidence type="ECO:0000259" key="8">
    <source>
        <dbReference type="Pfam" id="PF14237"/>
    </source>
</evidence>
<keyword evidence="3 6" id="KW-0812">Transmembrane</keyword>
<feature type="transmembrane region" description="Helical" evidence="6">
    <location>
        <begin position="116"/>
        <end position="133"/>
    </location>
</feature>
<keyword evidence="5 6" id="KW-0472">Membrane</keyword>
<dbReference type="InterPro" id="IPR010432">
    <property type="entry name" value="RDD"/>
</dbReference>
<evidence type="ECO:0000256" key="2">
    <source>
        <dbReference type="ARBA" id="ARBA00022475"/>
    </source>
</evidence>
<dbReference type="EMBL" id="QWDE01000002">
    <property type="protein sequence ID" value="RFZ83292.1"/>
    <property type="molecule type" value="Genomic_DNA"/>
</dbReference>